<keyword evidence="1" id="KW-0472">Membrane</keyword>
<protein>
    <submittedName>
        <fullName evidence="2">DUF2627 family protein</fullName>
    </submittedName>
</protein>
<dbReference type="RefSeq" id="WP_377345200.1">
    <property type="nucleotide sequence ID" value="NZ_JBHLTP010000003.1"/>
</dbReference>
<reference evidence="2 3" key="1">
    <citation type="submission" date="2024-09" db="EMBL/GenBank/DDBJ databases">
        <authorList>
            <person name="Sun Q."/>
            <person name="Mori K."/>
        </authorList>
    </citation>
    <scope>NUCLEOTIDE SEQUENCE [LARGE SCALE GENOMIC DNA]</scope>
    <source>
        <strain evidence="2 3">NCAIM B.02529</strain>
    </source>
</reference>
<keyword evidence="3" id="KW-1185">Reference proteome</keyword>
<organism evidence="2 3">
    <name type="scientific">Pontibacillus salicampi</name>
    <dbReference type="NCBI Taxonomy" id="1449801"/>
    <lineage>
        <taxon>Bacteria</taxon>
        <taxon>Bacillati</taxon>
        <taxon>Bacillota</taxon>
        <taxon>Bacilli</taxon>
        <taxon>Bacillales</taxon>
        <taxon>Bacillaceae</taxon>
        <taxon>Pontibacillus</taxon>
    </lineage>
</organism>
<sequence length="76" mass="8860">MARLIAVLILFIPGAFSVLGIKMMRDTLFAIEYPLFFSLWFQFIVGFLLFLLGLFFIGGFILYRDRKQGKTKGRFK</sequence>
<dbReference type="Pfam" id="PF11118">
    <property type="entry name" value="DUF2627"/>
    <property type="match status" value="1"/>
</dbReference>
<keyword evidence="1" id="KW-0812">Transmembrane</keyword>
<dbReference type="EMBL" id="JBHLTP010000003">
    <property type="protein sequence ID" value="MFC0522677.1"/>
    <property type="molecule type" value="Genomic_DNA"/>
</dbReference>
<keyword evidence="1" id="KW-1133">Transmembrane helix</keyword>
<accession>A0ABV6LK33</accession>
<gene>
    <name evidence="2" type="ORF">ACFFGV_03625</name>
</gene>
<evidence type="ECO:0000256" key="1">
    <source>
        <dbReference type="SAM" id="Phobius"/>
    </source>
</evidence>
<evidence type="ECO:0000313" key="3">
    <source>
        <dbReference type="Proteomes" id="UP001589836"/>
    </source>
</evidence>
<evidence type="ECO:0000313" key="2">
    <source>
        <dbReference type="EMBL" id="MFC0522677.1"/>
    </source>
</evidence>
<dbReference type="Proteomes" id="UP001589836">
    <property type="component" value="Unassembled WGS sequence"/>
</dbReference>
<proteinExistence type="predicted"/>
<name>A0ABV6LK33_9BACI</name>
<dbReference type="InterPro" id="IPR020138">
    <property type="entry name" value="Uncharacterised_YqzF"/>
</dbReference>
<feature type="transmembrane region" description="Helical" evidence="1">
    <location>
        <begin position="41"/>
        <end position="63"/>
    </location>
</feature>
<comment type="caution">
    <text evidence="2">The sequence shown here is derived from an EMBL/GenBank/DDBJ whole genome shotgun (WGS) entry which is preliminary data.</text>
</comment>